<dbReference type="InParanoid" id="A0A1I7VQI3"/>
<feature type="region of interest" description="Disordered" evidence="1">
    <location>
        <begin position="236"/>
        <end position="256"/>
    </location>
</feature>
<evidence type="ECO:0000313" key="3">
    <source>
        <dbReference type="WBParaSite" id="EN70_5112"/>
    </source>
</evidence>
<reference evidence="3" key="2">
    <citation type="submission" date="2016-11" db="UniProtKB">
        <authorList>
            <consortium name="WormBaseParasite"/>
        </authorList>
    </citation>
    <scope>IDENTIFICATION</scope>
</reference>
<feature type="compositionally biased region" description="Polar residues" evidence="1">
    <location>
        <begin position="244"/>
        <end position="256"/>
    </location>
</feature>
<dbReference type="OrthoDB" id="5858982at2759"/>
<dbReference type="WBParaSite" id="EN70_5112">
    <property type="protein sequence ID" value="EN70_5112"/>
    <property type="gene ID" value="EN70_5112"/>
</dbReference>
<evidence type="ECO:0000313" key="2">
    <source>
        <dbReference type="Proteomes" id="UP000095285"/>
    </source>
</evidence>
<protein>
    <submittedName>
        <fullName evidence="3">Uncharacterized protein</fullName>
    </submittedName>
</protein>
<evidence type="ECO:0000256" key="1">
    <source>
        <dbReference type="SAM" id="MobiDB-lite"/>
    </source>
</evidence>
<organism evidence="2 3">
    <name type="scientific">Loa loa</name>
    <name type="common">Eye worm</name>
    <name type="synonym">Filaria loa</name>
    <dbReference type="NCBI Taxonomy" id="7209"/>
    <lineage>
        <taxon>Eukaryota</taxon>
        <taxon>Metazoa</taxon>
        <taxon>Ecdysozoa</taxon>
        <taxon>Nematoda</taxon>
        <taxon>Chromadorea</taxon>
        <taxon>Rhabditida</taxon>
        <taxon>Spirurina</taxon>
        <taxon>Spiruromorpha</taxon>
        <taxon>Filarioidea</taxon>
        <taxon>Onchocercidae</taxon>
        <taxon>Loa</taxon>
    </lineage>
</organism>
<keyword evidence="2" id="KW-1185">Reference proteome</keyword>
<sequence>MRNTVVISDDYAYGKPPVATSLVRTLLCGAPLFSDPKCRPFGNLKSTQFCNYMPLSARFKSDKIGTSVQESSGTASSSQKNQPSVLVKMHEDNCSGYSSSTKHYLSSSKQKRNEFTVEVDHRLATDDTFLRKNDFYELDHVQQYYEKLMCQLTMSNSTLMRENQRYQIRFEQLRMLLEDHIDQLNNIYFTLFLNGFNAIQFPDGQMVNLAGFQGTKLKLIPRTNMLPADVSSTTTDEDFFASPPHNSKNNGSFTDISGTKAFNENMGIKQNTDIPLNGSGQSSQNILTDRADDDDDIEGYLQWMNGQATIR</sequence>
<dbReference type="Proteomes" id="UP000095285">
    <property type="component" value="Unassembled WGS sequence"/>
</dbReference>
<gene>
    <name evidence="3" type="primary">LOAG_05444</name>
</gene>
<dbReference type="AlphaFoldDB" id="A0A1I7VQI3"/>
<name>A0A1I7VQI3_LOALO</name>
<proteinExistence type="predicted"/>
<accession>A0A1I7VQI3</accession>
<reference evidence="2" key="1">
    <citation type="submission" date="2012-04" db="EMBL/GenBank/DDBJ databases">
        <title>The Genome Sequence of Loa loa.</title>
        <authorList>
            <consortium name="The Broad Institute Genome Sequencing Platform"/>
            <consortium name="Broad Institute Genome Sequencing Center for Infectious Disease"/>
            <person name="Nutman T.B."/>
            <person name="Fink D.L."/>
            <person name="Russ C."/>
            <person name="Young S."/>
            <person name="Zeng Q."/>
            <person name="Gargeya S."/>
            <person name="Alvarado L."/>
            <person name="Berlin A."/>
            <person name="Chapman S.B."/>
            <person name="Chen Z."/>
            <person name="Freedman E."/>
            <person name="Gellesch M."/>
            <person name="Goldberg J."/>
            <person name="Griggs A."/>
            <person name="Gujja S."/>
            <person name="Heilman E.R."/>
            <person name="Heiman D."/>
            <person name="Howarth C."/>
            <person name="Mehta T."/>
            <person name="Neiman D."/>
            <person name="Pearson M."/>
            <person name="Roberts A."/>
            <person name="Saif S."/>
            <person name="Shea T."/>
            <person name="Shenoy N."/>
            <person name="Sisk P."/>
            <person name="Stolte C."/>
            <person name="Sykes S."/>
            <person name="White J."/>
            <person name="Yandava C."/>
            <person name="Haas B."/>
            <person name="Henn M.R."/>
            <person name="Nusbaum C."/>
            <person name="Birren B."/>
        </authorList>
    </citation>
    <scope>NUCLEOTIDE SEQUENCE [LARGE SCALE GENOMIC DNA]</scope>
</reference>